<keyword evidence="2" id="KW-1185">Reference proteome</keyword>
<evidence type="ECO:0000313" key="2">
    <source>
        <dbReference type="Proteomes" id="UP000324222"/>
    </source>
</evidence>
<accession>A0A5B7GRI7</accession>
<proteinExistence type="predicted"/>
<dbReference type="Proteomes" id="UP000324222">
    <property type="component" value="Unassembled WGS sequence"/>
</dbReference>
<organism evidence="1 2">
    <name type="scientific">Portunus trituberculatus</name>
    <name type="common">Swimming crab</name>
    <name type="synonym">Neptunus trituberculatus</name>
    <dbReference type="NCBI Taxonomy" id="210409"/>
    <lineage>
        <taxon>Eukaryota</taxon>
        <taxon>Metazoa</taxon>
        <taxon>Ecdysozoa</taxon>
        <taxon>Arthropoda</taxon>
        <taxon>Crustacea</taxon>
        <taxon>Multicrustacea</taxon>
        <taxon>Malacostraca</taxon>
        <taxon>Eumalacostraca</taxon>
        <taxon>Eucarida</taxon>
        <taxon>Decapoda</taxon>
        <taxon>Pleocyemata</taxon>
        <taxon>Brachyura</taxon>
        <taxon>Eubrachyura</taxon>
        <taxon>Portunoidea</taxon>
        <taxon>Portunidae</taxon>
        <taxon>Portuninae</taxon>
        <taxon>Portunus</taxon>
    </lineage>
</organism>
<comment type="caution">
    <text evidence="1">The sequence shown here is derived from an EMBL/GenBank/DDBJ whole genome shotgun (WGS) entry which is preliminary data.</text>
</comment>
<sequence length="56" mass="5796">MEDRPGTRVVTVDQAHSWDKPVRGLLPGALGESLAGGDELHLASYPSPHDGMAGSG</sequence>
<reference evidence="1 2" key="1">
    <citation type="submission" date="2019-05" db="EMBL/GenBank/DDBJ databases">
        <title>Another draft genome of Portunus trituberculatus and its Hox gene families provides insights of decapod evolution.</title>
        <authorList>
            <person name="Jeong J.-H."/>
            <person name="Song I."/>
            <person name="Kim S."/>
            <person name="Choi T."/>
            <person name="Kim D."/>
            <person name="Ryu S."/>
            <person name="Kim W."/>
        </authorList>
    </citation>
    <scope>NUCLEOTIDE SEQUENCE [LARGE SCALE GENOMIC DNA]</scope>
    <source>
        <tissue evidence="1">Muscle</tissue>
    </source>
</reference>
<gene>
    <name evidence="1" type="ORF">E2C01_056699</name>
</gene>
<dbReference type="EMBL" id="VSRR010019863">
    <property type="protein sequence ID" value="MPC62610.1"/>
    <property type="molecule type" value="Genomic_DNA"/>
</dbReference>
<protein>
    <submittedName>
        <fullName evidence="1">Uncharacterized protein</fullName>
    </submittedName>
</protein>
<dbReference type="AlphaFoldDB" id="A0A5B7GRI7"/>
<name>A0A5B7GRI7_PORTR</name>
<evidence type="ECO:0000313" key="1">
    <source>
        <dbReference type="EMBL" id="MPC62610.1"/>
    </source>
</evidence>